<dbReference type="GeneID" id="113499334"/>
<accession>A0A7E5W501</accession>
<dbReference type="RefSeq" id="XP_026735572.1">
    <property type="nucleotide sequence ID" value="XM_026879771.1"/>
</dbReference>
<dbReference type="InterPro" id="IPR011990">
    <property type="entry name" value="TPR-like_helical_dom_sf"/>
</dbReference>
<dbReference type="Proteomes" id="UP000322000">
    <property type="component" value="Chromosome 12"/>
</dbReference>
<gene>
    <name evidence="3" type="primary">LOC113499334</name>
</gene>
<dbReference type="Pfam" id="PF08238">
    <property type="entry name" value="Sel1"/>
    <property type="match status" value="2"/>
</dbReference>
<organism evidence="2 3">
    <name type="scientific">Trichoplusia ni</name>
    <name type="common">Cabbage looper</name>
    <dbReference type="NCBI Taxonomy" id="7111"/>
    <lineage>
        <taxon>Eukaryota</taxon>
        <taxon>Metazoa</taxon>
        <taxon>Ecdysozoa</taxon>
        <taxon>Arthropoda</taxon>
        <taxon>Hexapoda</taxon>
        <taxon>Insecta</taxon>
        <taxon>Pterygota</taxon>
        <taxon>Neoptera</taxon>
        <taxon>Endopterygota</taxon>
        <taxon>Lepidoptera</taxon>
        <taxon>Glossata</taxon>
        <taxon>Ditrysia</taxon>
        <taxon>Noctuoidea</taxon>
        <taxon>Noctuidae</taxon>
        <taxon>Plusiinae</taxon>
        <taxon>Trichoplusia</taxon>
    </lineage>
</organism>
<dbReference type="SUPFAM" id="SSF81901">
    <property type="entry name" value="HCP-like"/>
    <property type="match status" value="1"/>
</dbReference>
<dbReference type="SMART" id="SM00671">
    <property type="entry name" value="SEL1"/>
    <property type="match status" value="2"/>
</dbReference>
<dbReference type="PANTHER" id="PTHR45011:SF1">
    <property type="entry name" value="DAP3-BINDING CELL DEATH ENHANCER 1"/>
    <property type="match status" value="1"/>
</dbReference>
<keyword evidence="2" id="KW-1185">Reference proteome</keyword>
<sequence>MWKYVTRRIRDSLERSANHFDRRSATVVNNGTANFNDDKNDDNKKAPCKWLSFRKCCNSYGRDGGANSRRWSFEQLNKTWMDAITWSSAVVLGWYTSQLIHLKLKKQHRLTQSRCQSMNNLLSSLNPYLASMNKNDFYINSISKIGRVVSDFTPTVYLMSNDQHESDTGKGNNRSSTASTSSPESSDDDLGVVLNSIENRLGLAAIENGQYQDGLNLLRSAANRNHAPAMYNLGLCYELGLGVTVNEKMALDLYKSAAALNHPEALYNLGIYYGQGRGGLKTDQETATRLLRLAAVQGQQNAIDALKTMDVDIHESRQNDTWTYQKEPFSACDNIIPTQTRLFVDNINYIPARV</sequence>
<proteinExistence type="predicted"/>
<dbReference type="InterPro" id="IPR052748">
    <property type="entry name" value="ISR_Activator"/>
</dbReference>
<evidence type="ECO:0000313" key="2">
    <source>
        <dbReference type="Proteomes" id="UP000322000"/>
    </source>
</evidence>
<dbReference type="InterPro" id="IPR006597">
    <property type="entry name" value="Sel1-like"/>
</dbReference>
<dbReference type="AlphaFoldDB" id="A0A7E5W501"/>
<evidence type="ECO:0000256" key="1">
    <source>
        <dbReference type="SAM" id="MobiDB-lite"/>
    </source>
</evidence>
<protein>
    <submittedName>
        <fullName evidence="3">Uncharacterized protein LOC113499334</fullName>
    </submittedName>
</protein>
<dbReference type="Gene3D" id="1.25.40.10">
    <property type="entry name" value="Tetratricopeptide repeat domain"/>
    <property type="match status" value="1"/>
</dbReference>
<feature type="region of interest" description="Disordered" evidence="1">
    <location>
        <begin position="161"/>
        <end position="189"/>
    </location>
</feature>
<dbReference type="KEGG" id="tnl:113499334"/>
<reference evidence="3" key="1">
    <citation type="submission" date="2025-08" db="UniProtKB">
        <authorList>
            <consortium name="RefSeq"/>
        </authorList>
    </citation>
    <scope>IDENTIFICATION</scope>
</reference>
<dbReference type="InParanoid" id="A0A7E5W501"/>
<name>A0A7E5W501_TRINI</name>
<feature type="compositionally biased region" description="Low complexity" evidence="1">
    <location>
        <begin position="175"/>
        <end position="184"/>
    </location>
</feature>
<dbReference type="OrthoDB" id="2384430at2759"/>
<evidence type="ECO:0000313" key="3">
    <source>
        <dbReference type="RefSeq" id="XP_026735572.1"/>
    </source>
</evidence>
<dbReference type="PANTHER" id="PTHR45011">
    <property type="entry name" value="DAP3-BINDING CELL DEATH ENHANCER 1"/>
    <property type="match status" value="1"/>
</dbReference>